<dbReference type="InterPro" id="IPR036286">
    <property type="entry name" value="LexA/Signal_pep-like_sf"/>
</dbReference>
<evidence type="ECO:0000256" key="5">
    <source>
        <dbReference type="ARBA" id="ARBA00022801"/>
    </source>
</evidence>
<dbReference type="PROSITE" id="PS00761">
    <property type="entry name" value="SPASE_I_3"/>
    <property type="match status" value="1"/>
</dbReference>
<dbReference type="CDD" id="cd06530">
    <property type="entry name" value="S26_SPase_I"/>
    <property type="match status" value="1"/>
</dbReference>
<keyword evidence="8" id="KW-0732">Signal</keyword>
<evidence type="ECO:0000256" key="8">
    <source>
        <dbReference type="SAM" id="SignalP"/>
    </source>
</evidence>
<gene>
    <name evidence="10" type="ORF">XYCOK13_43140</name>
</gene>
<dbReference type="GO" id="GO:0009003">
    <property type="term" value="F:signal peptidase activity"/>
    <property type="evidence" value="ECO:0007669"/>
    <property type="project" value="UniProtKB-EC"/>
</dbReference>
<comment type="caution">
    <text evidence="10">The sequence shown here is derived from an EMBL/GenBank/DDBJ whole genome shotgun (WGS) entry which is preliminary data.</text>
</comment>
<evidence type="ECO:0000256" key="7">
    <source>
        <dbReference type="RuleBase" id="RU362042"/>
    </source>
</evidence>
<dbReference type="PANTHER" id="PTHR43390:SF1">
    <property type="entry name" value="CHLOROPLAST PROCESSING PEPTIDASE"/>
    <property type="match status" value="1"/>
</dbReference>
<keyword evidence="11" id="KW-1185">Reference proteome</keyword>
<feature type="active site" evidence="6">
    <location>
        <position position="32"/>
    </location>
</feature>
<dbReference type="Proteomes" id="UP000677918">
    <property type="component" value="Unassembled WGS sequence"/>
</dbReference>
<dbReference type="PRINTS" id="PR00727">
    <property type="entry name" value="LEADERPTASE"/>
</dbReference>
<comment type="catalytic activity">
    <reaction evidence="1 7">
        <text>Cleavage of hydrophobic, N-terminal signal or leader sequences from secreted and periplasmic proteins.</text>
        <dbReference type="EC" id="3.4.21.89"/>
    </reaction>
</comment>
<dbReference type="InterPro" id="IPR019533">
    <property type="entry name" value="Peptidase_S26"/>
</dbReference>
<dbReference type="GO" id="GO:0004252">
    <property type="term" value="F:serine-type endopeptidase activity"/>
    <property type="evidence" value="ECO:0007669"/>
    <property type="project" value="InterPro"/>
</dbReference>
<evidence type="ECO:0000256" key="1">
    <source>
        <dbReference type="ARBA" id="ARBA00000677"/>
    </source>
</evidence>
<evidence type="ECO:0000256" key="3">
    <source>
        <dbReference type="ARBA" id="ARBA00009370"/>
    </source>
</evidence>
<dbReference type="GO" id="GO:0006465">
    <property type="term" value="P:signal peptide processing"/>
    <property type="evidence" value="ECO:0007669"/>
    <property type="project" value="InterPro"/>
</dbReference>
<sequence length="152" mass="16830">MKIFVSMILALVLLASGISPTTTKSFVASGPSMAPTIHDGDRIVVDTSHDLEIEREDLILLVVDGKEYVKRVVGLEGDVVEKTTRDSITIHEERYESVIWGDVTYPISLAKDEFFVLGDNLNHSLDSRTFGVITREQIIGKVISIQSRNKGN</sequence>
<dbReference type="NCBIfam" id="TIGR02227">
    <property type="entry name" value="sigpep_I_bact"/>
    <property type="match status" value="1"/>
</dbReference>
<feature type="signal peptide" evidence="8">
    <location>
        <begin position="1"/>
        <end position="21"/>
    </location>
</feature>
<protein>
    <recommendedName>
        <fullName evidence="4 7">Signal peptidase I</fullName>
        <ecNumber evidence="4 7">3.4.21.89</ecNumber>
    </recommendedName>
</protein>
<organism evidence="10 11">
    <name type="scientific">Xylanibacillus composti</name>
    <dbReference type="NCBI Taxonomy" id="1572762"/>
    <lineage>
        <taxon>Bacteria</taxon>
        <taxon>Bacillati</taxon>
        <taxon>Bacillota</taxon>
        <taxon>Bacilli</taxon>
        <taxon>Bacillales</taxon>
        <taxon>Paenibacillaceae</taxon>
        <taxon>Xylanibacillus</taxon>
    </lineage>
</organism>
<dbReference type="InterPro" id="IPR000223">
    <property type="entry name" value="Pept_S26A_signal_pept_1"/>
</dbReference>
<accession>A0A8J4M427</accession>
<dbReference type="GO" id="GO:0005886">
    <property type="term" value="C:plasma membrane"/>
    <property type="evidence" value="ECO:0007669"/>
    <property type="project" value="UniProtKB-SubCell"/>
</dbReference>
<keyword evidence="5 7" id="KW-0378">Hydrolase</keyword>
<comment type="subcellular location">
    <subcellularLocation>
        <location evidence="2">Cell membrane</location>
        <topology evidence="2">Single-pass type II membrane protein</topology>
    </subcellularLocation>
    <subcellularLocation>
        <location evidence="7">Membrane</location>
        <topology evidence="7">Single-pass type II membrane protein</topology>
    </subcellularLocation>
</comment>
<evidence type="ECO:0000313" key="11">
    <source>
        <dbReference type="Proteomes" id="UP000677918"/>
    </source>
</evidence>
<name>A0A8J4M427_9BACL</name>
<feature type="chain" id="PRO_5038907850" description="Signal peptidase I" evidence="8">
    <location>
        <begin position="22"/>
        <end position="152"/>
    </location>
</feature>
<keyword evidence="7" id="KW-0645">Protease</keyword>
<proteinExistence type="inferred from homology"/>
<dbReference type="SUPFAM" id="SSF51306">
    <property type="entry name" value="LexA/Signal peptidase"/>
    <property type="match status" value="1"/>
</dbReference>
<feature type="domain" description="Peptidase S26" evidence="9">
    <location>
        <begin position="4"/>
        <end position="143"/>
    </location>
</feature>
<feature type="active site" evidence="6">
    <location>
        <position position="70"/>
    </location>
</feature>
<evidence type="ECO:0000313" key="10">
    <source>
        <dbReference type="EMBL" id="GIQ71490.1"/>
    </source>
</evidence>
<reference evidence="10" key="1">
    <citation type="submission" date="2021-04" db="EMBL/GenBank/DDBJ databases">
        <title>Draft genome sequence of Xylanibacillus composti strain K13.</title>
        <authorList>
            <person name="Uke A."/>
            <person name="Chhe C."/>
            <person name="Baramee S."/>
            <person name="Kosugi A."/>
        </authorList>
    </citation>
    <scope>NUCLEOTIDE SEQUENCE</scope>
    <source>
        <strain evidence="10">K13</strain>
    </source>
</reference>
<evidence type="ECO:0000259" key="9">
    <source>
        <dbReference type="Pfam" id="PF10502"/>
    </source>
</evidence>
<dbReference type="AlphaFoldDB" id="A0A8J4M427"/>
<dbReference type="Gene3D" id="2.10.109.10">
    <property type="entry name" value="Umud Fragment, subunit A"/>
    <property type="match status" value="1"/>
</dbReference>
<comment type="similarity">
    <text evidence="3 7">Belongs to the peptidase S26 family.</text>
</comment>
<dbReference type="PANTHER" id="PTHR43390">
    <property type="entry name" value="SIGNAL PEPTIDASE I"/>
    <property type="match status" value="1"/>
</dbReference>
<dbReference type="EMBL" id="BOVK01000096">
    <property type="protein sequence ID" value="GIQ71490.1"/>
    <property type="molecule type" value="Genomic_DNA"/>
</dbReference>
<dbReference type="Pfam" id="PF10502">
    <property type="entry name" value="Peptidase_S26"/>
    <property type="match status" value="1"/>
</dbReference>
<evidence type="ECO:0000256" key="4">
    <source>
        <dbReference type="ARBA" id="ARBA00013208"/>
    </source>
</evidence>
<dbReference type="InterPro" id="IPR019758">
    <property type="entry name" value="Pept_S26A_signal_pept_1_CS"/>
</dbReference>
<dbReference type="EC" id="3.4.21.89" evidence="4 7"/>
<evidence type="ECO:0000256" key="6">
    <source>
        <dbReference type="PIRSR" id="PIRSR600223-1"/>
    </source>
</evidence>
<evidence type="ECO:0000256" key="2">
    <source>
        <dbReference type="ARBA" id="ARBA00004401"/>
    </source>
</evidence>